<keyword evidence="1" id="KW-0812">Transmembrane</keyword>
<dbReference type="Gene3D" id="6.10.340.10">
    <property type="match status" value="1"/>
</dbReference>
<dbReference type="SUPFAM" id="SSF109604">
    <property type="entry name" value="HD-domain/PDEase-like"/>
    <property type="match status" value="2"/>
</dbReference>
<dbReference type="Gene3D" id="3.30.450.20">
    <property type="entry name" value="PAS domain"/>
    <property type="match status" value="1"/>
</dbReference>
<dbReference type="InterPro" id="IPR003607">
    <property type="entry name" value="HD/PDEase_dom"/>
</dbReference>
<feature type="transmembrane region" description="Helical" evidence="1">
    <location>
        <begin position="326"/>
        <end position="346"/>
    </location>
</feature>
<dbReference type="CDD" id="cd00077">
    <property type="entry name" value="HDc"/>
    <property type="match status" value="2"/>
</dbReference>
<keyword evidence="1" id="KW-0472">Membrane</keyword>
<dbReference type="PANTHER" id="PTHR45228">
    <property type="entry name" value="CYCLIC DI-GMP PHOSPHODIESTERASE TM_0186-RELATED"/>
    <property type="match status" value="1"/>
</dbReference>
<accession>A0ABN6WVN4</accession>
<dbReference type="PROSITE" id="PS51832">
    <property type="entry name" value="HD_GYP"/>
    <property type="match status" value="1"/>
</dbReference>
<dbReference type="PANTHER" id="PTHR45228:SF5">
    <property type="entry name" value="CYCLIC DI-GMP PHOSPHODIESTERASE VC_1348-RELATED"/>
    <property type="match status" value="1"/>
</dbReference>
<gene>
    <name evidence="3" type="ORF">HCR_13880</name>
</gene>
<keyword evidence="1" id="KW-1133">Transmembrane helix</keyword>
<evidence type="ECO:0000313" key="4">
    <source>
        <dbReference type="Proteomes" id="UP001321445"/>
    </source>
</evidence>
<protein>
    <recommendedName>
        <fullName evidence="2">HD-GYP domain-containing protein</fullName>
    </recommendedName>
</protein>
<evidence type="ECO:0000313" key="3">
    <source>
        <dbReference type="EMBL" id="BDY13076.1"/>
    </source>
</evidence>
<dbReference type="InterPro" id="IPR029151">
    <property type="entry name" value="Sensor-like_sf"/>
</dbReference>
<proteinExistence type="predicted"/>
<dbReference type="Gene3D" id="1.10.3210.10">
    <property type="entry name" value="Hypothetical protein af1432"/>
    <property type="match status" value="2"/>
</dbReference>
<dbReference type="InterPro" id="IPR037522">
    <property type="entry name" value="HD_GYP_dom"/>
</dbReference>
<dbReference type="RefSeq" id="WP_286336050.1">
    <property type="nucleotide sequence ID" value="NZ_AP027370.1"/>
</dbReference>
<evidence type="ECO:0000259" key="2">
    <source>
        <dbReference type="PROSITE" id="PS51832"/>
    </source>
</evidence>
<feature type="domain" description="HD-GYP" evidence="2">
    <location>
        <begin position="577"/>
        <end position="777"/>
    </location>
</feature>
<dbReference type="Pfam" id="PF01966">
    <property type="entry name" value="HD"/>
    <property type="match status" value="1"/>
</dbReference>
<dbReference type="SMART" id="SM00471">
    <property type="entry name" value="HDc"/>
    <property type="match status" value="1"/>
</dbReference>
<feature type="transmembrane region" description="Helical" evidence="1">
    <location>
        <begin position="12"/>
        <end position="32"/>
    </location>
</feature>
<dbReference type="Proteomes" id="UP001321445">
    <property type="component" value="Chromosome"/>
</dbReference>
<organism evidence="3 4">
    <name type="scientific">Hydrogenimonas cancrithermarum</name>
    <dbReference type="NCBI Taxonomy" id="2993563"/>
    <lineage>
        <taxon>Bacteria</taxon>
        <taxon>Pseudomonadati</taxon>
        <taxon>Campylobacterota</taxon>
        <taxon>Epsilonproteobacteria</taxon>
        <taxon>Campylobacterales</taxon>
        <taxon>Hydrogenimonadaceae</taxon>
        <taxon>Hydrogenimonas</taxon>
    </lineage>
</organism>
<dbReference type="SUPFAM" id="SSF103190">
    <property type="entry name" value="Sensory domain-like"/>
    <property type="match status" value="1"/>
</dbReference>
<keyword evidence="4" id="KW-1185">Reference proteome</keyword>
<name>A0ABN6WVN4_9BACT</name>
<dbReference type="Pfam" id="PF13487">
    <property type="entry name" value="HD_5"/>
    <property type="match status" value="1"/>
</dbReference>
<evidence type="ECO:0000256" key="1">
    <source>
        <dbReference type="SAM" id="Phobius"/>
    </source>
</evidence>
<dbReference type="InterPro" id="IPR052020">
    <property type="entry name" value="Cyclic_di-GMP/3'3'-cGAMP_PDE"/>
</dbReference>
<dbReference type="EMBL" id="AP027370">
    <property type="protein sequence ID" value="BDY13076.1"/>
    <property type="molecule type" value="Genomic_DNA"/>
</dbReference>
<sequence>MVGIFRKITIRTNILTNILIVVTIVAGVLLWLQYRFSQTMVLDATRNSFADAAGKITLHLQDGDRLAKTIIDQMELYPGLTSKPKRPLPFETIRRFSRTMQSINTIYAIYLGYPDGDLFEVVNMKMDERLYKIYRAPLSCRWMVIRVYDKMGKRVREFLYLDKSMHLIGSRSEPSNYGVTVRPWYLQAMKSDKAVRSAPYLFSNLGEKGITYSKKVEGSETVIALDLTLDEMNRVLKEQVFAPTAKIVMFDHNGSVIASSDGSARIGPMLYSILQAGDVGKVVLSDTSHGREFVMVTELSEELGKNSYLGFSVDAETMLAPYMQKIYYAFGAAFIALLLSIPLIFFTTSRIVRPIKALMYENEKIKARRYDEVRPVKTNIIELIELSESLISLSRSIQAYEKSLKDMMHAFIRLIADAIDAKSPYTGGHCKRVPEIARMLAEAAEKSDEGECREFAFKNDEEFEAFEMGAWLHDCGKITTPEFVVDKATKLETIHNRIHEIRTRFEVVWRDIDIEYYIRLLAGEEREKLAKWKEEEHKKLLDDFAFVAACNIGGEFMDEEKKNRIKEISERRWMRHFDNRIGLSEIEKMRLNDTKENDLPAEEKLLSDRPEHLVERVGFDEEEYDRLGFKLEVPTYLYNQGEIYNLCVEKGTLTPEERFKIEEHVIMTIRMLERLPYPKSMKRIPEYAGTHHETVDGTGYPRRLSKEELSIPARIMAIADIFEALTASDRPYKKAKKLSEALQIMAYMVKNGHLDGELFTLFLEAKIYKKYARKYLEREQIDDVDVEALLGIAHG</sequence>
<dbReference type="InterPro" id="IPR006674">
    <property type="entry name" value="HD_domain"/>
</dbReference>
<reference evidence="3 4" key="1">
    <citation type="submission" date="2023-03" db="EMBL/GenBank/DDBJ databases">
        <title>Description of Hydrogenimonas sp. ISO32.</title>
        <authorList>
            <person name="Mino S."/>
            <person name="Fukazawa S."/>
            <person name="Sawabe T."/>
        </authorList>
    </citation>
    <scope>NUCLEOTIDE SEQUENCE [LARGE SCALE GENOMIC DNA]</scope>
    <source>
        <strain evidence="3 4">ISO32</strain>
    </source>
</reference>